<dbReference type="GO" id="GO:0043248">
    <property type="term" value="P:proteasome assembly"/>
    <property type="evidence" value="ECO:0007669"/>
    <property type="project" value="InterPro"/>
</dbReference>
<dbReference type="PANTHER" id="PTHR31051">
    <property type="entry name" value="PROTEASOME ASSEMBLY CHAPERONE 3"/>
    <property type="match status" value="1"/>
</dbReference>
<reference evidence="2" key="1">
    <citation type="journal article" date="2014" name="Genome Biol. Evol.">
        <title>Gene Loss Rather Than Gene Gain Is Associated with a Host Jump from Monocots to Dicots in the Smut Fungus Melanopsichium pennsylvanicum.</title>
        <authorList>
            <person name="Sharma R."/>
            <person name="Mishra B."/>
            <person name="Runge F."/>
            <person name="Thines M."/>
        </authorList>
    </citation>
    <scope>NUCLEOTIDE SEQUENCE</scope>
    <source>
        <strain evidence="2">4</strain>
    </source>
</reference>
<sequence>MVPRPNVNFDTSSLKVEVTSLPRLVTPTRTITAVVNGTNTTVIAQSFADRIFITVTQLSKFGVLYQAITSTNPGFSSSSSSFDQYQPAASASLPSPLPSTSITRLVGTEPSPNHAALYQLYVSQIAAIIKIHASPHDARPLIVSLALKINPDSQSAPIAFQNDQDQHDEDRDQHDEDEDESLLLTSESERQRFIATMDLIQQCRVW</sequence>
<dbReference type="InterPro" id="IPR053720">
    <property type="entry name" value="Psm_Assembly_Chaperone"/>
</dbReference>
<dbReference type="Gene3D" id="3.30.230.90">
    <property type="match status" value="1"/>
</dbReference>
<organism evidence="2">
    <name type="scientific">Melanopsichium pennsylvanicum 4</name>
    <dbReference type="NCBI Taxonomy" id="1398559"/>
    <lineage>
        <taxon>Eukaryota</taxon>
        <taxon>Fungi</taxon>
        <taxon>Dikarya</taxon>
        <taxon>Basidiomycota</taxon>
        <taxon>Ustilaginomycotina</taxon>
        <taxon>Ustilaginomycetes</taxon>
        <taxon>Ustilaginales</taxon>
        <taxon>Ustilaginaceae</taxon>
        <taxon>Melanopsichium</taxon>
    </lineage>
</organism>
<feature type="compositionally biased region" description="Basic and acidic residues" evidence="1">
    <location>
        <begin position="164"/>
        <end position="174"/>
    </location>
</feature>
<feature type="region of interest" description="Disordered" evidence="1">
    <location>
        <begin position="156"/>
        <end position="186"/>
    </location>
</feature>
<dbReference type="InterPro" id="IPR018788">
    <property type="entry name" value="Proteasome_assmbl_chp_3"/>
</dbReference>
<accession>A0A077QYZ1</accession>
<proteinExistence type="predicted"/>
<evidence type="ECO:0000256" key="1">
    <source>
        <dbReference type="SAM" id="MobiDB-lite"/>
    </source>
</evidence>
<evidence type="ECO:0000313" key="2">
    <source>
        <dbReference type="EMBL" id="CDI51951.1"/>
    </source>
</evidence>
<name>A0A077QYZ1_9BASI</name>
<dbReference type="AlphaFoldDB" id="A0A077QYZ1"/>
<protein>
    <submittedName>
        <fullName evidence="2">Uncharacterized protein</fullName>
    </submittedName>
</protein>
<dbReference type="EMBL" id="HG529522">
    <property type="protein sequence ID" value="CDI51951.1"/>
    <property type="molecule type" value="Genomic_DNA"/>
</dbReference>
<dbReference type="PANTHER" id="PTHR31051:SF1">
    <property type="entry name" value="PROTEASOME ASSEMBLY CHAPERONE 3"/>
    <property type="match status" value="1"/>
</dbReference>